<dbReference type="AlphaFoldDB" id="A0A165DY67"/>
<dbReference type="FunCoup" id="A0A165DY67">
    <property type="interactions" value="673"/>
</dbReference>
<dbReference type="InterPro" id="IPR000717">
    <property type="entry name" value="PCI_dom"/>
</dbReference>
<evidence type="ECO:0000256" key="2">
    <source>
        <dbReference type="ARBA" id="ARBA00022942"/>
    </source>
</evidence>
<dbReference type="InParanoid" id="A0A165DY67"/>
<dbReference type="Proteomes" id="UP000076842">
    <property type="component" value="Unassembled WGS sequence"/>
</dbReference>
<dbReference type="InterPro" id="IPR036388">
    <property type="entry name" value="WH-like_DNA-bd_sf"/>
</dbReference>
<keyword evidence="5" id="KW-1185">Reference proteome</keyword>
<dbReference type="PROSITE" id="PS50250">
    <property type="entry name" value="PCI"/>
    <property type="match status" value="1"/>
</dbReference>
<comment type="similarity">
    <text evidence="1">Belongs to the proteasome subunit p55 family.</text>
</comment>
<organism evidence="4 5">
    <name type="scientific">Calocera cornea HHB12733</name>
    <dbReference type="NCBI Taxonomy" id="1353952"/>
    <lineage>
        <taxon>Eukaryota</taxon>
        <taxon>Fungi</taxon>
        <taxon>Dikarya</taxon>
        <taxon>Basidiomycota</taxon>
        <taxon>Agaricomycotina</taxon>
        <taxon>Dacrymycetes</taxon>
        <taxon>Dacrymycetales</taxon>
        <taxon>Dacrymycetaceae</taxon>
        <taxon>Calocera</taxon>
    </lineage>
</organism>
<dbReference type="GO" id="GO:0008541">
    <property type="term" value="C:proteasome regulatory particle, lid subcomplex"/>
    <property type="evidence" value="ECO:0007669"/>
    <property type="project" value="TreeGrafter"/>
</dbReference>
<feature type="domain" description="PCI" evidence="3">
    <location>
        <begin position="235"/>
        <end position="413"/>
    </location>
</feature>
<dbReference type="EMBL" id="KV424029">
    <property type="protein sequence ID" value="KZT53784.1"/>
    <property type="molecule type" value="Genomic_DNA"/>
</dbReference>
<evidence type="ECO:0000259" key="3">
    <source>
        <dbReference type="PROSITE" id="PS50250"/>
    </source>
</evidence>
<dbReference type="Pfam" id="PF22241">
    <property type="entry name" value="PSMD12-CSN4_N"/>
    <property type="match status" value="1"/>
</dbReference>
<sequence>MSEPKKQERDYSNEVSELLPEVNALAEAGVIQDALDKIYVLEKQTRNAADIPSTRTLANRAIAICYEAKQYELLNATFQTLTKKHGQMKGVIQSMVEDSMPWVEQMEGETRMEFVKMLREVTEGRIFLETPRARLTLTMARHEESLGTKEGLEKASELLSELQVETYSSMERREKTDFILEQMRLLAAVGDWSRVKVGSRKINQAFLKEEANEDLKLRYYDLMIRYSLQMDEYLEVCKHYYAIRDTPSVKSDDEKSRLALENIVYFIVLAPFDNEQSDMINRLNVDPALVKLELHSHLIKSFITPELMRWPNLVDYYGETLRKTPVFAPISSSESSDGKGEQRWEELHKRVIEHNIRIIALYYTRIHIKRLTQLLDLTPQEMEDVLCRLVVDKTVYARIDRPAGIVNFKAPKTSEDVMNDFSSDMAKLLGLVEKTWMSMNAALAAKA</sequence>
<dbReference type="InterPro" id="IPR036390">
    <property type="entry name" value="WH_DNA-bd_sf"/>
</dbReference>
<dbReference type="Pfam" id="PF01399">
    <property type="entry name" value="PCI"/>
    <property type="match status" value="1"/>
</dbReference>
<dbReference type="SMART" id="SM00088">
    <property type="entry name" value="PINT"/>
    <property type="match status" value="1"/>
</dbReference>
<evidence type="ECO:0000256" key="1">
    <source>
        <dbReference type="ARBA" id="ARBA00006397"/>
    </source>
</evidence>
<dbReference type="FunFam" id="1.10.10.10:FF:000070">
    <property type="entry name" value="26S proteasome non-ATPase regulatory subunit 12"/>
    <property type="match status" value="1"/>
</dbReference>
<evidence type="ECO:0000313" key="5">
    <source>
        <dbReference type="Proteomes" id="UP000076842"/>
    </source>
</evidence>
<dbReference type="OrthoDB" id="268763at2759"/>
<dbReference type="GO" id="GO:0005737">
    <property type="term" value="C:cytoplasm"/>
    <property type="evidence" value="ECO:0007669"/>
    <property type="project" value="TreeGrafter"/>
</dbReference>
<keyword evidence="2" id="KW-0647">Proteasome</keyword>
<proteinExistence type="inferred from homology"/>
<dbReference type="InterPro" id="IPR054559">
    <property type="entry name" value="PSMD12-CSN4-like_N"/>
</dbReference>
<accession>A0A165DY67</accession>
<dbReference type="PANTHER" id="PTHR10855">
    <property type="entry name" value="26S PROTEASOME NON-ATPASE REGULATORY SUBUNIT 12/COP9 SIGNALOSOME COMPLEX SUBUNIT 4"/>
    <property type="match status" value="1"/>
</dbReference>
<dbReference type="PANTHER" id="PTHR10855:SF1">
    <property type="entry name" value="26S PROTEASOME NON-ATPASE REGULATORY SUBUNIT 12"/>
    <property type="match status" value="1"/>
</dbReference>
<dbReference type="STRING" id="1353952.A0A165DY67"/>
<reference evidence="4 5" key="1">
    <citation type="journal article" date="2016" name="Mol. Biol. Evol.">
        <title>Comparative Genomics of Early-Diverging Mushroom-Forming Fungi Provides Insights into the Origins of Lignocellulose Decay Capabilities.</title>
        <authorList>
            <person name="Nagy L.G."/>
            <person name="Riley R."/>
            <person name="Tritt A."/>
            <person name="Adam C."/>
            <person name="Daum C."/>
            <person name="Floudas D."/>
            <person name="Sun H."/>
            <person name="Yadav J.S."/>
            <person name="Pangilinan J."/>
            <person name="Larsson K.H."/>
            <person name="Matsuura K."/>
            <person name="Barry K."/>
            <person name="Labutti K."/>
            <person name="Kuo R."/>
            <person name="Ohm R.A."/>
            <person name="Bhattacharya S.S."/>
            <person name="Shirouzu T."/>
            <person name="Yoshinaga Y."/>
            <person name="Martin F.M."/>
            <person name="Grigoriev I.V."/>
            <person name="Hibbett D.S."/>
        </authorList>
    </citation>
    <scope>NUCLEOTIDE SEQUENCE [LARGE SCALE GENOMIC DNA]</scope>
    <source>
        <strain evidence="4 5">HHB12733</strain>
    </source>
</reference>
<gene>
    <name evidence="4" type="ORF">CALCODRAFT_551438</name>
</gene>
<name>A0A165DY67_9BASI</name>
<protein>
    <recommendedName>
        <fullName evidence="3">PCI domain-containing protein</fullName>
    </recommendedName>
</protein>
<dbReference type="InterPro" id="IPR040134">
    <property type="entry name" value="PSMD12/CSN4"/>
</dbReference>
<dbReference type="Gene3D" id="1.10.10.10">
    <property type="entry name" value="Winged helix-like DNA-binding domain superfamily/Winged helix DNA-binding domain"/>
    <property type="match status" value="1"/>
</dbReference>
<dbReference type="SUPFAM" id="SSF46785">
    <property type="entry name" value="Winged helix' DNA-binding domain"/>
    <property type="match status" value="1"/>
</dbReference>
<dbReference type="GO" id="GO:0005634">
    <property type="term" value="C:nucleus"/>
    <property type="evidence" value="ECO:0007669"/>
    <property type="project" value="UniProtKB-ARBA"/>
</dbReference>
<evidence type="ECO:0000313" key="4">
    <source>
        <dbReference type="EMBL" id="KZT53784.1"/>
    </source>
</evidence>